<feature type="domain" description="C2H2-type" evidence="8">
    <location>
        <begin position="67"/>
        <end position="94"/>
    </location>
</feature>
<evidence type="ECO:0000313" key="9">
    <source>
        <dbReference type="EMBL" id="CAI9742536.1"/>
    </source>
</evidence>
<dbReference type="GO" id="GO:0000981">
    <property type="term" value="F:DNA-binding transcription factor activity, RNA polymerase II-specific"/>
    <property type="evidence" value="ECO:0007669"/>
    <property type="project" value="TreeGrafter"/>
</dbReference>
<evidence type="ECO:0000256" key="4">
    <source>
        <dbReference type="ARBA" id="ARBA00022771"/>
    </source>
</evidence>
<dbReference type="FunFam" id="3.30.160.60:FF:000634">
    <property type="entry name" value="Zinc finger X-chromosomal protein"/>
    <property type="match status" value="1"/>
</dbReference>
<dbReference type="SMART" id="SM00355">
    <property type="entry name" value="ZnF_C2H2"/>
    <property type="match status" value="3"/>
</dbReference>
<comment type="subcellular location">
    <subcellularLocation>
        <location evidence="1">Nucleus</location>
    </subcellularLocation>
</comment>
<keyword evidence="4 7" id="KW-0863">Zinc-finger</keyword>
<proteinExistence type="predicted"/>
<evidence type="ECO:0000313" key="10">
    <source>
        <dbReference type="Proteomes" id="UP001162480"/>
    </source>
</evidence>
<evidence type="ECO:0000256" key="7">
    <source>
        <dbReference type="PROSITE-ProRule" id="PRU00042"/>
    </source>
</evidence>
<gene>
    <name evidence="9" type="ORF">OCTVUL_1B016898</name>
</gene>
<keyword evidence="10" id="KW-1185">Reference proteome</keyword>
<feature type="domain" description="C2H2-type" evidence="8">
    <location>
        <begin position="39"/>
        <end position="66"/>
    </location>
</feature>
<evidence type="ECO:0000256" key="1">
    <source>
        <dbReference type="ARBA" id="ARBA00004123"/>
    </source>
</evidence>
<keyword evidence="6" id="KW-0539">Nucleus</keyword>
<dbReference type="InterPro" id="IPR036236">
    <property type="entry name" value="Znf_C2H2_sf"/>
</dbReference>
<dbReference type="GO" id="GO:0000978">
    <property type="term" value="F:RNA polymerase II cis-regulatory region sequence-specific DNA binding"/>
    <property type="evidence" value="ECO:0007669"/>
    <property type="project" value="TreeGrafter"/>
</dbReference>
<evidence type="ECO:0000256" key="5">
    <source>
        <dbReference type="ARBA" id="ARBA00022833"/>
    </source>
</evidence>
<dbReference type="PROSITE" id="PS50157">
    <property type="entry name" value="ZINC_FINGER_C2H2_2"/>
    <property type="match status" value="3"/>
</dbReference>
<dbReference type="AlphaFoldDB" id="A0AA36FKL4"/>
<dbReference type="PANTHER" id="PTHR23235:SF142">
    <property type="entry name" value="ZINC FINGER PROTEIN 384"/>
    <property type="match status" value="1"/>
</dbReference>
<accession>A0AA36FKL4</accession>
<protein>
    <submittedName>
        <fullName evidence="9">---NA</fullName>
    </submittedName>
</protein>
<dbReference type="SUPFAM" id="SSF57667">
    <property type="entry name" value="beta-beta-alpha zinc fingers"/>
    <property type="match status" value="2"/>
</dbReference>
<dbReference type="GO" id="GO:0005634">
    <property type="term" value="C:nucleus"/>
    <property type="evidence" value="ECO:0007669"/>
    <property type="project" value="UniProtKB-SubCell"/>
</dbReference>
<keyword evidence="2" id="KW-0479">Metal-binding</keyword>
<evidence type="ECO:0000259" key="8">
    <source>
        <dbReference type="PROSITE" id="PS50157"/>
    </source>
</evidence>
<sequence length="140" mass="15977">MTHKYTGKKPYHCDICGKSISCRGNLTKHKQIHAGKKPFRCNICGKSFSANSHLTAHKRIHTGEKPYHCDVCDKSFSESGPLTRHKRTHTGEKPYQCSLFHASATLSVKKCFLKSWELCCFLTIYTVDNRKGVFSYISKF</sequence>
<dbReference type="Gene3D" id="3.30.160.60">
    <property type="entry name" value="Classic Zinc Finger"/>
    <property type="match status" value="3"/>
</dbReference>
<evidence type="ECO:0000256" key="3">
    <source>
        <dbReference type="ARBA" id="ARBA00022737"/>
    </source>
</evidence>
<dbReference type="Proteomes" id="UP001162480">
    <property type="component" value="Chromosome 28"/>
</dbReference>
<feature type="domain" description="C2H2-type" evidence="8">
    <location>
        <begin position="11"/>
        <end position="38"/>
    </location>
</feature>
<dbReference type="GO" id="GO:0008270">
    <property type="term" value="F:zinc ion binding"/>
    <property type="evidence" value="ECO:0007669"/>
    <property type="project" value="UniProtKB-KW"/>
</dbReference>
<dbReference type="FunFam" id="3.30.160.60:FF:003287">
    <property type="entry name" value="Zgc:113343"/>
    <property type="match status" value="1"/>
</dbReference>
<dbReference type="InterPro" id="IPR013087">
    <property type="entry name" value="Znf_C2H2_type"/>
</dbReference>
<reference evidence="9" key="1">
    <citation type="submission" date="2023-08" db="EMBL/GenBank/DDBJ databases">
        <authorList>
            <person name="Alioto T."/>
            <person name="Alioto T."/>
            <person name="Gomez Garrido J."/>
        </authorList>
    </citation>
    <scope>NUCLEOTIDE SEQUENCE</scope>
</reference>
<dbReference type="FunFam" id="3.30.160.60:FF:000744">
    <property type="entry name" value="zinc finger E-box-binding homeobox 1"/>
    <property type="match status" value="1"/>
</dbReference>
<evidence type="ECO:0000256" key="6">
    <source>
        <dbReference type="ARBA" id="ARBA00023242"/>
    </source>
</evidence>
<keyword evidence="5" id="KW-0862">Zinc</keyword>
<name>A0AA36FKL4_OCTVU</name>
<dbReference type="Pfam" id="PF00096">
    <property type="entry name" value="zf-C2H2"/>
    <property type="match status" value="2"/>
</dbReference>
<evidence type="ECO:0000256" key="2">
    <source>
        <dbReference type="ARBA" id="ARBA00022723"/>
    </source>
</evidence>
<dbReference type="EMBL" id="OX597841">
    <property type="protein sequence ID" value="CAI9742536.1"/>
    <property type="molecule type" value="Genomic_DNA"/>
</dbReference>
<dbReference type="PROSITE" id="PS00028">
    <property type="entry name" value="ZINC_FINGER_C2H2_1"/>
    <property type="match status" value="3"/>
</dbReference>
<keyword evidence="3" id="KW-0677">Repeat</keyword>
<dbReference type="PANTHER" id="PTHR23235">
    <property type="entry name" value="KRUEPPEL-LIKE TRANSCRIPTION FACTOR"/>
    <property type="match status" value="1"/>
</dbReference>
<organism evidence="9 10">
    <name type="scientific">Octopus vulgaris</name>
    <name type="common">Common octopus</name>
    <dbReference type="NCBI Taxonomy" id="6645"/>
    <lineage>
        <taxon>Eukaryota</taxon>
        <taxon>Metazoa</taxon>
        <taxon>Spiralia</taxon>
        <taxon>Lophotrochozoa</taxon>
        <taxon>Mollusca</taxon>
        <taxon>Cephalopoda</taxon>
        <taxon>Coleoidea</taxon>
        <taxon>Octopodiformes</taxon>
        <taxon>Octopoda</taxon>
        <taxon>Incirrata</taxon>
        <taxon>Octopodidae</taxon>
        <taxon>Octopus</taxon>
    </lineage>
</organism>